<reference evidence="2" key="1">
    <citation type="submission" date="2015-03" db="EMBL/GenBank/DDBJ databases">
        <authorList>
            <person name="Nijsse Bart"/>
        </authorList>
    </citation>
    <scope>NUCLEOTIDE SEQUENCE [LARGE SCALE GENOMIC DNA]</scope>
</reference>
<gene>
    <name evidence="1" type="ORF">SpAn4DRAFT_2508</name>
</gene>
<organism evidence="1 2">
    <name type="scientific">Sporomusa ovata</name>
    <dbReference type="NCBI Taxonomy" id="2378"/>
    <lineage>
        <taxon>Bacteria</taxon>
        <taxon>Bacillati</taxon>
        <taxon>Bacillota</taxon>
        <taxon>Negativicutes</taxon>
        <taxon>Selenomonadales</taxon>
        <taxon>Sporomusaceae</taxon>
        <taxon>Sporomusa</taxon>
    </lineage>
</organism>
<dbReference type="AlphaFoldDB" id="A0A0U1L0S7"/>
<evidence type="ECO:0000313" key="2">
    <source>
        <dbReference type="Proteomes" id="UP000049855"/>
    </source>
</evidence>
<dbReference type="PANTHER" id="PTHR39337">
    <property type="entry name" value="BLR5642 PROTEIN"/>
    <property type="match status" value="1"/>
</dbReference>
<dbReference type="EMBL" id="CTRP01000012">
    <property type="protein sequence ID" value="CQR73276.1"/>
    <property type="molecule type" value="Genomic_DNA"/>
</dbReference>
<name>A0A0U1L0S7_9FIRM</name>
<dbReference type="InterPro" id="IPR007438">
    <property type="entry name" value="DUF488"/>
</dbReference>
<accession>A0A0U1L0S7</accession>
<dbReference type="Pfam" id="PF04343">
    <property type="entry name" value="DUF488"/>
    <property type="match status" value="1"/>
</dbReference>
<dbReference type="RefSeq" id="WP_021168062.1">
    <property type="nucleotide sequence ID" value="NZ_CTRP01000012.1"/>
</dbReference>
<dbReference type="Proteomes" id="UP000049855">
    <property type="component" value="Unassembled WGS sequence"/>
</dbReference>
<keyword evidence="2" id="KW-1185">Reference proteome</keyword>
<evidence type="ECO:0008006" key="3">
    <source>
        <dbReference type="Google" id="ProtNLM"/>
    </source>
</evidence>
<protein>
    <recommendedName>
        <fullName evidence="3">DUF488 domain-containing protein</fullName>
    </recommendedName>
</protein>
<dbReference type="PANTHER" id="PTHR39337:SF1">
    <property type="entry name" value="BLR5642 PROTEIN"/>
    <property type="match status" value="1"/>
</dbReference>
<proteinExistence type="predicted"/>
<evidence type="ECO:0000313" key="1">
    <source>
        <dbReference type="EMBL" id="CQR73276.1"/>
    </source>
</evidence>
<sequence length="209" mass="24679">MNKIYTIGHSSHKIEYFLYLLKAHSINCLVDVRSMPFSRYTPQFNMNELKKFLNNNGLYYLFMGKELGARREDKSLYTKEGYLDFEKVSNTSLFNFGIERIKSGIEKGFSIALMCTEKDPINCHRNILVARNFYKQNYQVENILQNGEIQNQRVVEKRLLDTYFPNRMQQTLFDSRDNSNSLELIEQAYRLRNKDIGYSISEEKESLAE</sequence>